<dbReference type="EMBL" id="FRBM01000006">
    <property type="protein sequence ID" value="SHL78029.1"/>
    <property type="molecule type" value="Genomic_DNA"/>
</dbReference>
<dbReference type="OrthoDB" id="1272814at2"/>
<accession>A0A1M7DFR6</accession>
<dbReference type="Proteomes" id="UP000184069">
    <property type="component" value="Unassembled WGS sequence"/>
</dbReference>
<dbReference type="RefSeq" id="WP_123873060.1">
    <property type="nucleotide sequence ID" value="NZ_FRBM01000006.1"/>
</dbReference>
<sequence>MNNPLLLILFWILASCGMPVSNFQDKSVSLLSAERTVWSGGRAGVKGIIYTVKLSAKNNVIVKNLMAEGSKVPFSQNTSGNVIVIQGNLQYKNSHDVNVEDLPVGGSAESTGKKANLKESWVEYTLKNSNKSYRISIPKFSSVETKEELAP</sequence>
<name>A0A1M7DFR6_9FLAO</name>
<dbReference type="AlphaFoldDB" id="A0A1M7DFR6"/>
<gene>
    <name evidence="1" type="ORF">SAMN05444407_10694</name>
</gene>
<protein>
    <submittedName>
        <fullName evidence="1">Uncharacterized protein</fullName>
    </submittedName>
</protein>
<proteinExistence type="predicted"/>
<organism evidence="1 2">
    <name type="scientific">Chryseobacterium contaminans</name>
    <dbReference type="NCBI Taxonomy" id="1423959"/>
    <lineage>
        <taxon>Bacteria</taxon>
        <taxon>Pseudomonadati</taxon>
        <taxon>Bacteroidota</taxon>
        <taxon>Flavobacteriia</taxon>
        <taxon>Flavobacteriales</taxon>
        <taxon>Weeksellaceae</taxon>
        <taxon>Chryseobacterium group</taxon>
        <taxon>Chryseobacterium</taxon>
    </lineage>
</organism>
<evidence type="ECO:0000313" key="2">
    <source>
        <dbReference type="Proteomes" id="UP000184069"/>
    </source>
</evidence>
<dbReference type="STRING" id="1423959.SAMN05444407_10694"/>
<evidence type="ECO:0000313" key="1">
    <source>
        <dbReference type="EMBL" id="SHL78029.1"/>
    </source>
</evidence>
<reference evidence="1 2" key="1">
    <citation type="submission" date="2016-11" db="EMBL/GenBank/DDBJ databases">
        <authorList>
            <person name="Jaros S."/>
            <person name="Januszkiewicz K."/>
            <person name="Wedrychowicz H."/>
        </authorList>
    </citation>
    <scope>NUCLEOTIDE SEQUENCE [LARGE SCALE GENOMIC DNA]</scope>
    <source>
        <strain evidence="1 2">DSM 27621</strain>
    </source>
</reference>